<feature type="region of interest" description="Disordered" evidence="12">
    <location>
        <begin position="1502"/>
        <end position="1558"/>
    </location>
</feature>
<dbReference type="SUPFAM" id="SSF47781">
    <property type="entry name" value="RuvA domain 2-like"/>
    <property type="match status" value="1"/>
</dbReference>
<dbReference type="GO" id="GO:0045003">
    <property type="term" value="P:double-strand break repair via synthesis-dependent strand annealing"/>
    <property type="evidence" value="ECO:0000318"/>
    <property type="project" value="GO_Central"/>
</dbReference>
<dbReference type="FunFam" id="3.40.50.300:FF:000861">
    <property type="entry name" value="Fanconi anemia, complementation group M"/>
    <property type="match status" value="1"/>
</dbReference>
<dbReference type="CDD" id="cd18801">
    <property type="entry name" value="SF2_C_FANCM_Hef"/>
    <property type="match status" value="1"/>
</dbReference>
<feature type="region of interest" description="Disordered" evidence="12">
    <location>
        <begin position="1"/>
        <end position="228"/>
    </location>
</feature>
<dbReference type="Pfam" id="PF00271">
    <property type="entry name" value="Helicase_C"/>
    <property type="match status" value="1"/>
</dbReference>
<keyword evidence="4" id="KW-0227">DNA damage</keyword>
<feature type="region of interest" description="Disordered" evidence="12">
    <location>
        <begin position="257"/>
        <end position="276"/>
    </location>
</feature>
<dbReference type="Gene3D" id="1.20.1320.20">
    <property type="entry name" value="hef helicase domain"/>
    <property type="match status" value="1"/>
</dbReference>
<reference evidence="15 16" key="1">
    <citation type="journal article" date="2008" name="Nature">
        <title>Genome analysis of the platypus reveals unique signatures of evolution.</title>
        <authorList>
            <person name="Warren W.C."/>
            <person name="Hillier L.W."/>
            <person name="Marshall Graves J.A."/>
            <person name="Birney E."/>
            <person name="Ponting C.P."/>
            <person name="Grutzner F."/>
            <person name="Belov K."/>
            <person name="Miller W."/>
            <person name="Clarke L."/>
            <person name="Chinwalla A.T."/>
            <person name="Yang S.P."/>
            <person name="Heger A."/>
            <person name="Locke D.P."/>
            <person name="Miethke P."/>
            <person name="Waters P.D."/>
            <person name="Veyrunes F."/>
            <person name="Fulton L."/>
            <person name="Fulton B."/>
            <person name="Graves T."/>
            <person name="Wallis J."/>
            <person name="Puente X.S."/>
            <person name="Lopez-Otin C."/>
            <person name="Ordonez G.R."/>
            <person name="Eichler E.E."/>
            <person name="Chen L."/>
            <person name="Cheng Z."/>
            <person name="Deakin J.E."/>
            <person name="Alsop A."/>
            <person name="Thompson K."/>
            <person name="Kirby P."/>
            <person name="Papenfuss A.T."/>
            <person name="Wakefield M.J."/>
            <person name="Olender T."/>
            <person name="Lancet D."/>
            <person name="Huttley G.A."/>
            <person name="Smit A.F."/>
            <person name="Pask A."/>
            <person name="Temple-Smith P."/>
            <person name="Batzer M.A."/>
            <person name="Walker J.A."/>
            <person name="Konkel M.K."/>
            <person name="Harris R.S."/>
            <person name="Whittington C.M."/>
            <person name="Wong E.S."/>
            <person name="Gemmell N.J."/>
            <person name="Buschiazzo E."/>
            <person name="Vargas Jentzsch I.M."/>
            <person name="Merkel A."/>
            <person name="Schmitz J."/>
            <person name="Zemann A."/>
            <person name="Churakov G."/>
            <person name="Kriegs J.O."/>
            <person name="Brosius J."/>
            <person name="Murchison E.P."/>
            <person name="Sachidanandam R."/>
            <person name="Smith C."/>
            <person name="Hannon G.J."/>
            <person name="Tsend-Ayush E."/>
            <person name="McMillan D."/>
            <person name="Attenborough R."/>
            <person name="Rens W."/>
            <person name="Ferguson-Smith M."/>
            <person name="Lefevre C.M."/>
            <person name="Sharp J.A."/>
            <person name="Nicholas K.R."/>
            <person name="Ray D.A."/>
            <person name="Kube M."/>
            <person name="Reinhardt R."/>
            <person name="Pringle T.H."/>
            <person name="Taylor J."/>
            <person name="Jones R.C."/>
            <person name="Nixon B."/>
            <person name="Dacheux J.L."/>
            <person name="Niwa H."/>
            <person name="Sekita Y."/>
            <person name="Huang X."/>
            <person name="Stark A."/>
            <person name="Kheradpour P."/>
            <person name="Kellis M."/>
            <person name="Flicek P."/>
            <person name="Chen Y."/>
            <person name="Webber C."/>
            <person name="Hardison R."/>
            <person name="Nelson J."/>
            <person name="Hallsworth-Pepin K."/>
            <person name="Delehaunty K."/>
            <person name="Markovic C."/>
            <person name="Minx P."/>
            <person name="Feng Y."/>
            <person name="Kremitzki C."/>
            <person name="Mitreva M."/>
            <person name="Glasscock J."/>
            <person name="Wylie T."/>
            <person name="Wohldmann P."/>
            <person name="Thiru P."/>
            <person name="Nhan M.N."/>
            <person name="Pohl C.S."/>
            <person name="Smith S.M."/>
            <person name="Hou S."/>
            <person name="Nefedov M."/>
            <person name="de Jong P.J."/>
            <person name="Renfree M.B."/>
            <person name="Mardis E.R."/>
            <person name="Wilson R.K."/>
        </authorList>
    </citation>
    <scope>NUCLEOTIDE SEQUENCE [LARGE SCALE GENOMIC DNA]</scope>
    <source>
        <strain evidence="15 16">Glennie</strain>
    </source>
</reference>
<dbReference type="CDD" id="cd20077">
    <property type="entry name" value="XPF_nuclease_FANCM"/>
    <property type="match status" value="1"/>
</dbReference>
<feature type="compositionally biased region" description="Polar residues" evidence="12">
    <location>
        <begin position="1262"/>
        <end position="1279"/>
    </location>
</feature>
<name>A0A6I8NGT0_ORNAN</name>
<dbReference type="GeneTree" id="ENSGT00940000156480"/>
<evidence type="ECO:0000256" key="7">
    <source>
        <dbReference type="ARBA" id="ARBA00022840"/>
    </source>
</evidence>
<feature type="region of interest" description="Disordered" evidence="12">
    <location>
        <begin position="875"/>
        <end position="902"/>
    </location>
</feature>
<comment type="function">
    <text evidence="10">DNA-dependent ATPase component of the Fanconi anemia (FA) core complex. Required for the normal activation of the FA pathway, leading to monoubiquitination of the FANCI-FANCD2 complex in response to DNA damage, cellular resistance to DNA cross-linking drugs, and prevention of chromosomal breakage. In complex with CENPS and CENPX, binds double-stranded DNA (dsDNA), fork-structured DNA (fsDNA) and Holliday junction substrates. Its ATP-dependent DNA branch migration activity can process branched DNA structures such as a movable replication fork. This activity is strongly stimulated in the presence of CENPS and CENPX. In complex with FAAP24, efficiently binds to single-strand DNA (ssDNA), splayed-arm DNA, and 3'-flap substrates. In vitro, on its own, strongly binds ssDNA oligomers and weakly fsDNA, but does not bind to dsDNA.</text>
</comment>
<sequence length="2278" mass="249937">MEPGAADRDRPRAATGSRGSAEARPSPLGGQSRASAGGWEGGSPAPHSGTRPLPSRRPIPGERRRAAGRPADRPWEGTDRRPSFGGGGPAPSPLGGRSASVLRRGGPAPSPLGGQSASVLRRGGPAPSPLGGRSASVLRRGGPAPSPLGGQSAAALRRGGPAPSPLGGRSASVLRRGGPAPSPLGGRSASALRRGGPAPSPLGGQSAAALRRGGPAPPRRAAEGLRGREREGWERVGMRGRQATLFQTWGARLGRPAEAEGGAEAAAGGRDDDDDAAAARDDDVLLLGGEEAGGGGGGGGDDGGFCLAAGGVWIYPTNLPPRSYQLRMAEAALFRNTLVCLPTGLGKTLVAAVLIYNFYRWFPAGKVVFLAPTKPLVAQQRLACARLMAIPARHMALLTGSTQALTRKEIWTSKRVLFLTPQVMVNDLSRGTCPAVTVKCLVVDEAHRALGNHAYCQVVRELTKYTTHFRVLALSATPGSDTKSVQQVVSNLLIGQIELRSEDSPDIIPYSHERRVEKLVVPLGEDLAAIQDAYIQVLEAFASPLIRMNVLTRRDISNLTKYQIVLARDQFRKNPSPNVVGIQQGVVEGQLALCISLYHGFELLQQMGLRSFYMFLRGIMDGTKGLARSRNELGRNGDFMKLYKLLEGMFPDSRTPTGSNVGIGATRIGHEDQKIFYSHPKLKKLEEVVVEHFRTWKDHGVSENGCDSTRVMIFSSFRDSVQEIADMLHQHHPVIRAMSFVGHASGKNVKGFTQKEQLEVVRQFRDGGYNTLVSTCVGEEGLDIGEVDLIVCFDAQKSPIRLVQRMGRTGRKRQGRIVVILSEGREERMYNQSQSNRKSIYKAIAGNSKAFHFYQDSPRMVPEGINPKLHKMFITPETPEPAKPSKTLPRKSSLSSSGGKQRNLKEGWCLSQDEYEIWNQLYRLKESDQIQEIIFPRVQFASLPDEKEIPRQTPRAGTRELSLYEWRVWQNHPFPTHLVDHSDRCYHFISIMETIELMRHEEGECSYDLEIKPYLQMEDVTFPASDLRRSCALPVSGPAKPQRDGIGEPPSSVIESADGQASLSEPPAGPRASGTPQPGRRTILAEGEKAQPTEEEADSGVKSSITPVHSPAHRSLRDGLPDAKMGPTSEQMTVQGETSEKAETPSGGRSREGHSSTTSKCADSGYNSFTEKSSALSSIFYPPEEELFSAGAATEFYVGDHSLTQEMLADVERFLSRSPPPLSEIYDFEDGGLQALALKNNSPFPSAEQFHNDSPIHPGAHSTMQTQPSRELKSPQNSQLSKINLSSDVLHDRPSWDDIFDCDDEGNLDVQSEDLEVENHIQTNSVSQKTLNGERHNGACGNHVEGLEIDQEDSIRLFEDADDEFHNKSPSHLSNSCKILLTPDRAVAEEVPLAFQSSFSSEQFAGNDAESRNPLGNDLEIRESPENLWGESKDKLQNGEVYDNSKELFSINFDLGFCLSDSDDEILEQAADVDPVDIEKPSHLSGSSAGCGNKKGTDYKLSKASSPWGHNESETQRVFSTPLTLQNHRRGSEKRTKPFDPEFSPLSEAKERESGSPNYAVAATSFSSLGVEKMGSTPSCRPDAMNSSSKTGRKVPQTPATHRHRVNPRSIKKVLNSTFDNPGLGTEKVKSNTDVRLYEAGPFSVKGSSNESDDDVVFQRKSKKTKRDTLQSPEDSNKSDLDSPLHVVKKRRHPLNTSESSSDESVDFQKPARPQNRNFQSNNKHFRSGAQAEKKHLHLKSAGRQFLDEEAELSQGDGDTVSSDESVDSENEQDSMLLEFLNDGTQLSQVLNDSEMEGVYLKSVHSPWMSNKYKMVHKRRDVTTVFSQIPEQDEAYLEDSFCVEEEEEVLCKSDSGEEICVDFNLLNEEFTGIRKIYQTRRAVKLKQARELPRKKLSRIIVLDDSSEEEDDANEKPESNTTKGPNSSKAELQADCSVSRLPPGPSLQPRAHTSQSGAPQSLAQKPNPLALKAVVSDVVDFRPDRRDDVRCALPAAVTANSGRDGGHHSEKLKGDGSLKAVEPAALRSSFPEERSGRPDAAEDQRRQTCILVDCREISSGSEIISSLKTVHKLDVEVCSLNGCDYIVSNRMAVERKYLSELLNSLNRTKLVERIQHLQSMFERICVIVEKDREKTGDTSRLLHRTKSYDSLLAALISAGIRILFSSCQEETADLLKELALVEQRKNVGIQVATAVTGSRQGTLRFYLTIPNVSYITALNMCHHFPCVQKMANSSLETIAFCAQVTHQKAEEIYRYIHYAFDEQMLPDNLNPGKAKPSLQ</sequence>
<feature type="compositionally biased region" description="Polar residues" evidence="12">
    <location>
        <begin position="1516"/>
        <end position="1526"/>
    </location>
</feature>
<dbReference type="Pfam" id="PF00270">
    <property type="entry name" value="DEAD"/>
    <property type="match status" value="1"/>
</dbReference>
<reference evidence="15" key="2">
    <citation type="submission" date="2025-08" db="UniProtKB">
        <authorList>
            <consortium name="Ensembl"/>
        </authorList>
    </citation>
    <scope>IDENTIFICATION</scope>
    <source>
        <strain evidence="15">Glennie</strain>
    </source>
</reference>
<comment type="subcellular location">
    <subcellularLocation>
        <location evidence="1">Nucleus</location>
    </subcellularLocation>
</comment>
<evidence type="ECO:0000256" key="3">
    <source>
        <dbReference type="ARBA" id="ARBA00022741"/>
    </source>
</evidence>
<dbReference type="Proteomes" id="UP000002279">
    <property type="component" value="Chromosome 14"/>
</dbReference>
<organism evidence="15 16">
    <name type="scientific">Ornithorhynchus anatinus</name>
    <name type="common">Duckbill platypus</name>
    <dbReference type="NCBI Taxonomy" id="9258"/>
    <lineage>
        <taxon>Eukaryota</taxon>
        <taxon>Metazoa</taxon>
        <taxon>Chordata</taxon>
        <taxon>Craniata</taxon>
        <taxon>Vertebrata</taxon>
        <taxon>Euteleostomi</taxon>
        <taxon>Mammalia</taxon>
        <taxon>Monotremata</taxon>
        <taxon>Ornithorhynchidae</taxon>
        <taxon>Ornithorhynchus</taxon>
    </lineage>
</organism>
<evidence type="ECO:0000313" key="15">
    <source>
        <dbReference type="Ensembl" id="ENSOANP00000039914.1"/>
    </source>
</evidence>
<evidence type="ECO:0000256" key="12">
    <source>
        <dbReference type="SAM" id="MobiDB-lite"/>
    </source>
</evidence>
<dbReference type="CDD" id="cd18033">
    <property type="entry name" value="DEXDc_FANCM"/>
    <property type="match status" value="1"/>
</dbReference>
<dbReference type="GO" id="GO:0009378">
    <property type="term" value="F:four-way junction helicase activity"/>
    <property type="evidence" value="ECO:0000318"/>
    <property type="project" value="GO_Central"/>
</dbReference>
<dbReference type="PANTHER" id="PTHR14025">
    <property type="entry name" value="FANCONI ANEMIA GROUP M FANCM FAMILY MEMBER"/>
    <property type="match status" value="1"/>
</dbReference>
<evidence type="ECO:0000256" key="4">
    <source>
        <dbReference type="ARBA" id="ARBA00022763"/>
    </source>
</evidence>
<feature type="domain" description="Helicase C-terminal" evidence="14">
    <location>
        <begin position="681"/>
        <end position="859"/>
    </location>
</feature>
<feature type="compositionally biased region" description="Polar residues" evidence="12">
    <location>
        <begin position="1128"/>
        <end position="1137"/>
    </location>
</feature>
<gene>
    <name evidence="15" type="primary">FANCM</name>
</gene>
<dbReference type="Gene3D" id="3.40.50.10130">
    <property type="match status" value="1"/>
</dbReference>
<evidence type="ECO:0000256" key="6">
    <source>
        <dbReference type="ARBA" id="ARBA00022806"/>
    </source>
</evidence>
<evidence type="ECO:0000256" key="11">
    <source>
        <dbReference type="ARBA" id="ARBA00083245"/>
    </source>
</evidence>
<feature type="compositionally biased region" description="Polar residues" evidence="12">
    <location>
        <begin position="1918"/>
        <end position="1929"/>
    </location>
</feature>
<feature type="compositionally biased region" description="Basic residues" evidence="12">
    <location>
        <begin position="1601"/>
        <end position="1612"/>
    </location>
</feature>
<dbReference type="SUPFAM" id="SSF52980">
    <property type="entry name" value="Restriction endonuclease-like"/>
    <property type="match status" value="1"/>
</dbReference>
<dbReference type="OMA" id="MQMLPND"/>
<dbReference type="Gene3D" id="3.40.50.300">
    <property type="entry name" value="P-loop containing nucleotide triphosphate hydrolases"/>
    <property type="match status" value="2"/>
</dbReference>
<feature type="compositionally biased region" description="Basic and acidic residues" evidence="12">
    <location>
        <begin position="1138"/>
        <end position="1154"/>
    </location>
</feature>
<feature type="region of interest" description="Disordered" evidence="12">
    <location>
        <begin position="1997"/>
        <end position="2017"/>
    </location>
</feature>
<reference evidence="15" key="3">
    <citation type="submission" date="2025-09" db="UniProtKB">
        <authorList>
            <consortium name="Ensembl"/>
        </authorList>
    </citation>
    <scope>IDENTIFICATION</scope>
    <source>
        <strain evidence="15">Glennie</strain>
    </source>
</reference>
<dbReference type="InParanoid" id="A0A6I8NGT0"/>
<keyword evidence="9" id="KW-0539">Nucleus</keyword>
<feature type="region of interest" description="Disordered" evidence="12">
    <location>
        <begin position="1402"/>
        <end position="1432"/>
    </location>
</feature>
<feature type="domain" description="Helicase ATP-binding" evidence="13">
    <location>
        <begin position="328"/>
        <end position="496"/>
    </location>
</feature>
<dbReference type="InterPro" id="IPR027417">
    <property type="entry name" value="P-loop_NTPase"/>
</dbReference>
<evidence type="ECO:0000256" key="9">
    <source>
        <dbReference type="ARBA" id="ARBA00023242"/>
    </source>
</evidence>
<feature type="compositionally biased region" description="Basic and acidic residues" evidence="12">
    <location>
        <begin position="1"/>
        <end position="12"/>
    </location>
</feature>
<keyword evidence="8" id="KW-0234">DNA repair</keyword>
<feature type="compositionally biased region" description="Basic and acidic residues" evidence="12">
    <location>
        <begin position="59"/>
        <end position="82"/>
    </location>
</feature>
<dbReference type="PROSITE" id="PS51194">
    <property type="entry name" value="HELICASE_CTER"/>
    <property type="match status" value="1"/>
</dbReference>
<dbReference type="SUPFAM" id="SSF52540">
    <property type="entry name" value="P-loop containing nucleoside triphosphate hydrolases"/>
    <property type="match status" value="1"/>
</dbReference>
<feature type="compositionally biased region" description="Low complexity" evidence="12">
    <location>
        <begin position="257"/>
        <end position="268"/>
    </location>
</feature>
<dbReference type="PROSITE" id="PS51192">
    <property type="entry name" value="HELICASE_ATP_BIND_1"/>
    <property type="match status" value="1"/>
</dbReference>
<dbReference type="GO" id="GO:0005634">
    <property type="term" value="C:nucleus"/>
    <property type="evidence" value="ECO:0007669"/>
    <property type="project" value="UniProtKB-SubCell"/>
</dbReference>
<feature type="compositionally biased region" description="Polar residues" evidence="12">
    <location>
        <begin position="1155"/>
        <end position="1168"/>
    </location>
</feature>
<evidence type="ECO:0000256" key="5">
    <source>
        <dbReference type="ARBA" id="ARBA00022801"/>
    </source>
</evidence>
<dbReference type="InterPro" id="IPR014001">
    <property type="entry name" value="Helicase_ATP-bd"/>
</dbReference>
<dbReference type="InterPro" id="IPR039686">
    <property type="entry name" value="FANCM/Mph1-like_ID"/>
</dbReference>
<dbReference type="Ensembl" id="ENSOANT00000047755.1">
    <property type="protein sequence ID" value="ENSOANP00000039914.1"/>
    <property type="gene ID" value="ENSOANG00000013997.4"/>
</dbReference>
<dbReference type="InterPro" id="IPR011545">
    <property type="entry name" value="DEAD/DEAH_box_helicase_dom"/>
</dbReference>
<keyword evidence="3" id="KW-0547">Nucleotide-binding</keyword>
<dbReference type="FunFam" id="1.20.1320.20:FF:000001">
    <property type="entry name" value="Fanconi anemia, complementation group M"/>
    <property type="match status" value="1"/>
</dbReference>
<keyword evidence="6" id="KW-0347">Helicase</keyword>
<dbReference type="GO" id="GO:0000400">
    <property type="term" value="F:four-way junction DNA binding"/>
    <property type="evidence" value="ECO:0000318"/>
    <property type="project" value="GO_Central"/>
</dbReference>
<feature type="region of interest" description="Disordered" evidence="12">
    <location>
        <begin position="1751"/>
        <end position="1773"/>
    </location>
</feature>
<evidence type="ECO:0000259" key="14">
    <source>
        <dbReference type="PROSITE" id="PS51194"/>
    </source>
</evidence>
<evidence type="ECO:0000259" key="13">
    <source>
        <dbReference type="PROSITE" id="PS51192"/>
    </source>
</evidence>
<protein>
    <recommendedName>
        <fullName evidence="11">ATP-dependent RNA helicase FANCM</fullName>
    </recommendedName>
</protein>
<dbReference type="InterPro" id="IPR006166">
    <property type="entry name" value="ERCC4_domain"/>
</dbReference>
<feature type="region of interest" description="Disordered" evidence="12">
    <location>
        <begin position="1571"/>
        <end position="1628"/>
    </location>
</feature>
<dbReference type="InterPro" id="IPR047418">
    <property type="entry name" value="XPF_nuclease_FANCM"/>
</dbReference>
<keyword evidence="7" id="KW-0067">ATP-binding</keyword>
<evidence type="ECO:0000256" key="8">
    <source>
        <dbReference type="ARBA" id="ARBA00023204"/>
    </source>
</evidence>
<keyword evidence="5" id="KW-0378">Hydrolase</keyword>
<dbReference type="CDD" id="cd12091">
    <property type="entry name" value="FANCM_ID"/>
    <property type="match status" value="1"/>
</dbReference>
<dbReference type="GO" id="GO:0035825">
    <property type="term" value="P:homologous recombination"/>
    <property type="evidence" value="ECO:0007669"/>
    <property type="project" value="UniProtKB-ARBA"/>
</dbReference>
<dbReference type="SMART" id="SM00490">
    <property type="entry name" value="HELICc"/>
    <property type="match status" value="1"/>
</dbReference>
<dbReference type="GO" id="GO:0005524">
    <property type="term" value="F:ATP binding"/>
    <property type="evidence" value="ECO:0007669"/>
    <property type="project" value="UniProtKB-KW"/>
</dbReference>
<dbReference type="FunCoup" id="A0A6I8NGT0">
    <property type="interactions" value="2565"/>
</dbReference>
<evidence type="ECO:0000256" key="1">
    <source>
        <dbReference type="ARBA" id="ARBA00004123"/>
    </source>
</evidence>
<evidence type="ECO:0000313" key="16">
    <source>
        <dbReference type="Proteomes" id="UP000002279"/>
    </source>
</evidence>
<dbReference type="SMART" id="SM00891">
    <property type="entry name" value="ERCC4"/>
    <property type="match status" value="1"/>
</dbReference>
<dbReference type="Bgee" id="ENSOANG00000013997">
    <property type="expression patterns" value="Expressed in testis and 8 other cell types or tissues"/>
</dbReference>
<feature type="region of interest" description="Disordered" evidence="12">
    <location>
        <begin position="1902"/>
        <end position="1964"/>
    </location>
</feature>
<dbReference type="InterPro" id="IPR031879">
    <property type="entry name" value="FANCM-MHF-bd"/>
</dbReference>
<feature type="region of interest" description="Disordered" evidence="12">
    <location>
        <begin position="1033"/>
        <end position="1168"/>
    </location>
</feature>
<dbReference type="SMART" id="SM00487">
    <property type="entry name" value="DEXDc"/>
    <property type="match status" value="1"/>
</dbReference>
<feature type="region of interest" description="Disordered" evidence="12">
    <location>
        <begin position="1643"/>
        <end position="1735"/>
    </location>
</feature>
<dbReference type="GO" id="GO:0004518">
    <property type="term" value="F:nuclease activity"/>
    <property type="evidence" value="ECO:0007669"/>
    <property type="project" value="InterPro"/>
</dbReference>
<feature type="compositionally biased region" description="Polar residues" evidence="12">
    <location>
        <begin position="890"/>
        <end position="900"/>
    </location>
</feature>
<feature type="compositionally biased region" description="Basic and acidic residues" evidence="12">
    <location>
        <begin position="1419"/>
        <end position="1432"/>
    </location>
</feature>
<dbReference type="PANTHER" id="PTHR14025:SF20">
    <property type="entry name" value="FANCONI ANEMIA GROUP M PROTEIN"/>
    <property type="match status" value="1"/>
</dbReference>
<dbReference type="GO" id="GO:0016787">
    <property type="term" value="F:hydrolase activity"/>
    <property type="evidence" value="ECO:0007669"/>
    <property type="project" value="UniProtKB-KW"/>
</dbReference>
<dbReference type="InterPro" id="IPR011335">
    <property type="entry name" value="Restrct_endonuc-II-like"/>
</dbReference>
<feature type="compositionally biased region" description="Low complexity" evidence="12">
    <location>
        <begin position="184"/>
        <end position="196"/>
    </location>
</feature>
<evidence type="ECO:0000256" key="2">
    <source>
        <dbReference type="ARBA" id="ARBA00009889"/>
    </source>
</evidence>
<dbReference type="GO" id="GO:0043138">
    <property type="term" value="F:3'-5' DNA helicase activity"/>
    <property type="evidence" value="ECO:0000318"/>
    <property type="project" value="GO_Central"/>
</dbReference>
<feature type="region of interest" description="Disordered" evidence="12">
    <location>
        <begin position="1243"/>
        <end position="1279"/>
    </location>
</feature>
<dbReference type="InterPro" id="IPR001650">
    <property type="entry name" value="Helicase_C-like"/>
</dbReference>
<dbReference type="InterPro" id="IPR010994">
    <property type="entry name" value="RuvA_2-like"/>
</dbReference>
<feature type="compositionally biased region" description="Basic and acidic residues" evidence="12">
    <location>
        <begin position="2003"/>
        <end position="2015"/>
    </location>
</feature>
<comment type="similarity">
    <text evidence="2">Belongs to the DEAD box helicase family. DEAH subfamily. FANCM sub-subfamily.</text>
</comment>
<keyword evidence="16" id="KW-1185">Reference proteome</keyword>
<dbReference type="Pfam" id="PF16783">
    <property type="entry name" value="FANCM-MHF_bd"/>
    <property type="match status" value="1"/>
</dbReference>
<feature type="compositionally biased region" description="Polar residues" evidence="12">
    <location>
        <begin position="1950"/>
        <end position="1963"/>
    </location>
</feature>
<dbReference type="GO" id="GO:0036297">
    <property type="term" value="P:interstrand cross-link repair"/>
    <property type="evidence" value="ECO:0000318"/>
    <property type="project" value="GO_Central"/>
</dbReference>
<dbReference type="Gene3D" id="1.10.150.20">
    <property type="entry name" value="5' to 3' exonuclease, C-terminal subdomain"/>
    <property type="match status" value="1"/>
</dbReference>
<dbReference type="Pfam" id="PF02732">
    <property type="entry name" value="ERCC4"/>
    <property type="match status" value="1"/>
</dbReference>
<accession>A0A6I8NGT0</accession>
<evidence type="ECO:0000256" key="10">
    <source>
        <dbReference type="ARBA" id="ARBA00058282"/>
    </source>
</evidence>
<proteinExistence type="inferred from homology"/>
<dbReference type="InterPro" id="IPR044749">
    <property type="entry name" value="FANCM_DEXDc"/>
</dbReference>